<dbReference type="EMBL" id="JAHWXT010000001">
    <property type="protein sequence ID" value="MCF0263627.1"/>
    <property type="molecule type" value="Genomic_DNA"/>
</dbReference>
<feature type="compositionally biased region" description="Basic and acidic residues" evidence="1">
    <location>
        <begin position="62"/>
        <end position="73"/>
    </location>
</feature>
<evidence type="ECO:0000313" key="4">
    <source>
        <dbReference type="Proteomes" id="UP000887320"/>
    </source>
</evidence>
<proteinExistence type="predicted"/>
<feature type="chain" id="PRO_5036442396" description="Copper-binding protein" evidence="2">
    <location>
        <begin position="27"/>
        <end position="107"/>
    </location>
</feature>
<comment type="caution">
    <text evidence="3">The sequence shown here is derived from an EMBL/GenBank/DDBJ whole genome shotgun (WGS) entry which is preliminary data.</text>
</comment>
<reference evidence="3" key="1">
    <citation type="submission" date="2021-07" db="EMBL/GenBank/DDBJ databases">
        <authorList>
            <person name="Fernandez M."/>
            <person name="Pereira P."/>
            <person name="Torres Tejerizo G.A."/>
            <person name="Gonzalez P."/>
            <person name="Agostini E."/>
        </authorList>
    </citation>
    <scope>NUCLEOTIDE SEQUENCE</scope>
    <source>
        <strain evidence="3">SFC 500-1A</strain>
    </source>
</reference>
<organism evidence="3 4">
    <name type="scientific">Acinetobacter guillouiae</name>
    <name type="common">Acinetobacter genomosp. 11</name>
    <dbReference type="NCBI Taxonomy" id="106649"/>
    <lineage>
        <taxon>Bacteria</taxon>
        <taxon>Pseudomonadati</taxon>
        <taxon>Pseudomonadota</taxon>
        <taxon>Gammaproteobacteria</taxon>
        <taxon>Moraxellales</taxon>
        <taxon>Moraxellaceae</taxon>
        <taxon>Acinetobacter</taxon>
    </lineage>
</organism>
<feature type="region of interest" description="Disordered" evidence="1">
    <location>
        <begin position="52"/>
        <end position="80"/>
    </location>
</feature>
<name>A0A8X8GDE3_ACIGI</name>
<feature type="signal peptide" evidence="2">
    <location>
        <begin position="1"/>
        <end position="26"/>
    </location>
</feature>
<dbReference type="Proteomes" id="UP000887320">
    <property type="component" value="Unassembled WGS sequence"/>
</dbReference>
<dbReference type="RefSeq" id="WP_234622765.1">
    <property type="nucleotide sequence ID" value="NZ_JAHWXT010000001.1"/>
</dbReference>
<gene>
    <name evidence="3" type="ORF">KW868_03985</name>
</gene>
<dbReference type="AlphaFoldDB" id="A0A8X8GDE3"/>
<accession>A0A8X8GDE3</accession>
<evidence type="ECO:0000256" key="2">
    <source>
        <dbReference type="SAM" id="SignalP"/>
    </source>
</evidence>
<sequence>MRVILRRSLIKVFCMGTLMIATQSWADASKTPNETDPQAAVKMQLQCSLKPCNAQNEAQKPTNDHAEQQHVHSSDMAQNAQSSGVYMAHVMMKMDHSKMMMPATPIK</sequence>
<protein>
    <recommendedName>
        <fullName evidence="5">Copper-binding protein</fullName>
    </recommendedName>
</protein>
<evidence type="ECO:0000256" key="1">
    <source>
        <dbReference type="SAM" id="MobiDB-lite"/>
    </source>
</evidence>
<evidence type="ECO:0000313" key="3">
    <source>
        <dbReference type="EMBL" id="MCF0263627.1"/>
    </source>
</evidence>
<evidence type="ECO:0008006" key="5">
    <source>
        <dbReference type="Google" id="ProtNLM"/>
    </source>
</evidence>
<keyword evidence="2" id="KW-0732">Signal</keyword>